<reference evidence="3" key="1">
    <citation type="journal article" date="2014" name="Nat. Commun.">
        <title>Genome sequence of mungbean and insights into evolution within Vigna species.</title>
        <authorList>
            <person name="Kang Y.J."/>
            <person name="Kim S.K."/>
            <person name="Kim M.Y."/>
            <person name="Lestari P."/>
            <person name="Kim K.H."/>
            <person name="Ha B.K."/>
            <person name="Jun T.H."/>
            <person name="Hwang W.J."/>
            <person name="Lee T."/>
            <person name="Lee J."/>
            <person name="Shim S."/>
            <person name="Yoon M.Y."/>
            <person name="Jang Y.E."/>
            <person name="Han K.S."/>
            <person name="Taeprayoon P."/>
            <person name="Yoon N."/>
            <person name="Somta P."/>
            <person name="Tanya P."/>
            <person name="Kim K.S."/>
            <person name="Gwag J.G."/>
            <person name="Moon J.K."/>
            <person name="Lee Y.H."/>
            <person name="Park B.S."/>
            <person name="Bombarely A."/>
            <person name="Doyle J.J."/>
            <person name="Jackson S.A."/>
            <person name="Schafleitner R."/>
            <person name="Srinives P."/>
            <person name="Varshney R.K."/>
            <person name="Lee S.H."/>
        </authorList>
    </citation>
    <scope>NUCLEOTIDE SEQUENCE [LARGE SCALE GENOMIC DNA]</scope>
    <source>
        <strain evidence="3">cv. VC1973A</strain>
    </source>
</reference>
<gene>
    <name evidence="4" type="primary">LOC111241600</name>
</gene>
<protein>
    <submittedName>
        <fullName evidence="4">Uncharacterized protein LOC111241600</fullName>
    </submittedName>
</protein>
<dbReference type="KEGG" id="vra:111241600"/>
<feature type="region of interest" description="Disordered" evidence="1">
    <location>
        <begin position="1"/>
        <end position="70"/>
    </location>
</feature>
<evidence type="ECO:0000313" key="4">
    <source>
        <dbReference type="RefSeq" id="XP_022635996.1"/>
    </source>
</evidence>
<proteinExistence type="predicted"/>
<accession>A0A3Q0EXW2</accession>
<dbReference type="AlphaFoldDB" id="A0A3Q0EXW2"/>
<name>A0A3Q0EXW2_VIGRR</name>
<dbReference type="RefSeq" id="XP_022635996.1">
    <property type="nucleotide sequence ID" value="XM_022780275.1"/>
</dbReference>
<reference evidence="4" key="2">
    <citation type="submission" date="2025-08" db="UniProtKB">
        <authorList>
            <consortium name="RefSeq"/>
        </authorList>
    </citation>
    <scope>IDENTIFICATION</scope>
    <source>
        <tissue evidence="4">Leaf</tissue>
    </source>
</reference>
<feature type="domain" description="Transposase MuDR plant" evidence="2">
    <location>
        <begin position="79"/>
        <end position="132"/>
    </location>
</feature>
<dbReference type="Pfam" id="PF03108">
    <property type="entry name" value="DBD_Tnp_Mut"/>
    <property type="match status" value="1"/>
</dbReference>
<dbReference type="PANTHER" id="PTHR31973">
    <property type="entry name" value="POLYPROTEIN, PUTATIVE-RELATED"/>
    <property type="match status" value="1"/>
</dbReference>
<keyword evidence="3" id="KW-1185">Reference proteome</keyword>
<sequence length="243" mass="28541">MDHLSGDEYVEEEEEIGFGLEDSDEEYRTEVNCRGLPDDEWHSDVLVSPQNSGSENESEDRPQPGPFQTYEKQKSMTDYKWKVGTVFADKAHFIEAIRTYVVHIGRALKFVKNDKRRVRVRCMGGQGKCPWTTYCGYLPSRQFWQLRKIKDTHICSRQLNIKILNTKWLSEEIDRCLQDNPNLKVQDIRKKALRKWNTKISISKARRAKLMATRQLIGDFKEQYRRIHDYGHELLRSNPGSTV</sequence>
<evidence type="ECO:0000313" key="3">
    <source>
        <dbReference type="Proteomes" id="UP000087766"/>
    </source>
</evidence>
<dbReference type="GeneID" id="111241600"/>
<dbReference type="InterPro" id="IPR004332">
    <property type="entry name" value="Transposase_MuDR"/>
</dbReference>
<dbReference type="Proteomes" id="UP000087766">
    <property type="component" value="Chromosome 5"/>
</dbReference>
<dbReference type="OrthoDB" id="125347at2759"/>
<dbReference type="PANTHER" id="PTHR31973:SF187">
    <property type="entry name" value="MUTATOR TRANSPOSASE MUDRA PROTEIN"/>
    <property type="match status" value="1"/>
</dbReference>
<dbReference type="STRING" id="3916.A0A3Q0EXW2"/>
<feature type="compositionally biased region" description="Acidic residues" evidence="1">
    <location>
        <begin position="8"/>
        <end position="25"/>
    </location>
</feature>
<evidence type="ECO:0000259" key="2">
    <source>
        <dbReference type="Pfam" id="PF03108"/>
    </source>
</evidence>
<evidence type="ECO:0000256" key="1">
    <source>
        <dbReference type="SAM" id="MobiDB-lite"/>
    </source>
</evidence>
<feature type="compositionally biased region" description="Basic and acidic residues" evidence="1">
    <location>
        <begin position="26"/>
        <end position="43"/>
    </location>
</feature>
<organism evidence="3 4">
    <name type="scientific">Vigna radiata var. radiata</name>
    <name type="common">Mung bean</name>
    <name type="synonym">Phaseolus aureus</name>
    <dbReference type="NCBI Taxonomy" id="3916"/>
    <lineage>
        <taxon>Eukaryota</taxon>
        <taxon>Viridiplantae</taxon>
        <taxon>Streptophyta</taxon>
        <taxon>Embryophyta</taxon>
        <taxon>Tracheophyta</taxon>
        <taxon>Spermatophyta</taxon>
        <taxon>Magnoliopsida</taxon>
        <taxon>eudicotyledons</taxon>
        <taxon>Gunneridae</taxon>
        <taxon>Pentapetalae</taxon>
        <taxon>rosids</taxon>
        <taxon>fabids</taxon>
        <taxon>Fabales</taxon>
        <taxon>Fabaceae</taxon>
        <taxon>Papilionoideae</taxon>
        <taxon>50 kb inversion clade</taxon>
        <taxon>NPAAA clade</taxon>
        <taxon>indigoferoid/millettioid clade</taxon>
        <taxon>Phaseoleae</taxon>
        <taxon>Vigna</taxon>
    </lineage>
</organism>